<evidence type="ECO:0000256" key="1">
    <source>
        <dbReference type="SAM" id="Phobius"/>
    </source>
</evidence>
<accession>A0A9D6V8C5</accession>
<keyword evidence="1" id="KW-0472">Membrane</keyword>
<evidence type="ECO:0000313" key="2">
    <source>
        <dbReference type="EMBL" id="MBI5252460.1"/>
    </source>
</evidence>
<keyword evidence="1" id="KW-0812">Transmembrane</keyword>
<protein>
    <submittedName>
        <fullName evidence="2">Uncharacterized protein</fullName>
    </submittedName>
</protein>
<name>A0A9D6V8C5_9BACT</name>
<dbReference type="AlphaFoldDB" id="A0A9D6V8C5"/>
<evidence type="ECO:0000313" key="3">
    <source>
        <dbReference type="Proteomes" id="UP000807825"/>
    </source>
</evidence>
<keyword evidence="1" id="KW-1133">Transmembrane helix</keyword>
<organism evidence="2 3">
    <name type="scientific">Desulfomonile tiedjei</name>
    <dbReference type="NCBI Taxonomy" id="2358"/>
    <lineage>
        <taxon>Bacteria</taxon>
        <taxon>Pseudomonadati</taxon>
        <taxon>Thermodesulfobacteriota</taxon>
        <taxon>Desulfomonilia</taxon>
        <taxon>Desulfomonilales</taxon>
        <taxon>Desulfomonilaceae</taxon>
        <taxon>Desulfomonile</taxon>
    </lineage>
</organism>
<gene>
    <name evidence="2" type="ORF">HY912_23445</name>
</gene>
<proteinExistence type="predicted"/>
<feature type="transmembrane region" description="Helical" evidence="1">
    <location>
        <begin position="43"/>
        <end position="61"/>
    </location>
</feature>
<dbReference type="Proteomes" id="UP000807825">
    <property type="component" value="Unassembled WGS sequence"/>
</dbReference>
<dbReference type="EMBL" id="JACRDE010000610">
    <property type="protein sequence ID" value="MBI5252460.1"/>
    <property type="molecule type" value="Genomic_DNA"/>
</dbReference>
<reference evidence="2" key="1">
    <citation type="submission" date="2020-07" db="EMBL/GenBank/DDBJ databases">
        <title>Huge and variable diversity of episymbiotic CPR bacteria and DPANN archaea in groundwater ecosystems.</title>
        <authorList>
            <person name="He C.Y."/>
            <person name="Keren R."/>
            <person name="Whittaker M."/>
            <person name="Farag I.F."/>
            <person name="Doudna J."/>
            <person name="Cate J.H.D."/>
            <person name="Banfield J.F."/>
        </authorList>
    </citation>
    <scope>NUCLEOTIDE SEQUENCE</scope>
    <source>
        <strain evidence="2">NC_groundwater_1664_Pr3_B-0.1um_52_9</strain>
    </source>
</reference>
<sequence>MKELEILKKLAAAANREQAPEVSVSAGIIAVINARDEQADRPLMWIAGLASAAALTVGVLAVQTFDLWLDPALISAFSLAGWVTL</sequence>
<comment type="caution">
    <text evidence="2">The sequence shown here is derived from an EMBL/GenBank/DDBJ whole genome shotgun (WGS) entry which is preliminary data.</text>
</comment>